<reference evidence="11" key="2">
    <citation type="submission" date="2012-11" db="EMBL/GenBank/DDBJ databases">
        <authorList>
            <person name="Kuo A."/>
            <person name="Curtis B.A."/>
            <person name="Tanifuji G."/>
            <person name="Burki F."/>
            <person name="Gruber A."/>
            <person name="Irimia M."/>
            <person name="Maruyama S."/>
            <person name="Arias M.C."/>
            <person name="Ball S.G."/>
            <person name="Gile G.H."/>
            <person name="Hirakawa Y."/>
            <person name="Hopkins J.F."/>
            <person name="Rensing S.A."/>
            <person name="Schmutz J."/>
            <person name="Symeonidi A."/>
            <person name="Elias M."/>
            <person name="Eveleigh R.J."/>
            <person name="Herman E.K."/>
            <person name="Klute M.J."/>
            <person name="Nakayama T."/>
            <person name="Obornik M."/>
            <person name="Reyes-Prieto A."/>
            <person name="Armbrust E.V."/>
            <person name="Aves S.J."/>
            <person name="Beiko R.G."/>
            <person name="Coutinho P."/>
            <person name="Dacks J.B."/>
            <person name="Durnford D.G."/>
            <person name="Fast N.M."/>
            <person name="Green B.R."/>
            <person name="Grisdale C."/>
            <person name="Hempe F."/>
            <person name="Henrissat B."/>
            <person name="Hoppner M.P."/>
            <person name="Ishida K.-I."/>
            <person name="Kim E."/>
            <person name="Koreny L."/>
            <person name="Kroth P.G."/>
            <person name="Liu Y."/>
            <person name="Malik S.-B."/>
            <person name="Maier U.G."/>
            <person name="McRose D."/>
            <person name="Mock T."/>
            <person name="Neilson J.A."/>
            <person name="Onodera N.T."/>
            <person name="Poole A.M."/>
            <person name="Pritham E.J."/>
            <person name="Richards T.A."/>
            <person name="Rocap G."/>
            <person name="Roy S.W."/>
            <person name="Sarai C."/>
            <person name="Schaack S."/>
            <person name="Shirato S."/>
            <person name="Slamovits C.H."/>
            <person name="Spencer D.F."/>
            <person name="Suzuki S."/>
            <person name="Worden A.Z."/>
            <person name="Zauner S."/>
            <person name="Barry K."/>
            <person name="Bell C."/>
            <person name="Bharti A.K."/>
            <person name="Crow J.A."/>
            <person name="Grimwood J."/>
            <person name="Kramer R."/>
            <person name="Lindquist E."/>
            <person name="Lucas S."/>
            <person name="Salamov A."/>
            <person name="McFadden G.I."/>
            <person name="Lane C.E."/>
            <person name="Keeling P.J."/>
            <person name="Gray M.W."/>
            <person name="Grigoriev I.V."/>
            <person name="Archibald J.M."/>
        </authorList>
    </citation>
    <scope>NUCLEOTIDE SEQUENCE</scope>
    <source>
        <strain evidence="11">CCMP2712</strain>
    </source>
</reference>
<evidence type="ECO:0000256" key="3">
    <source>
        <dbReference type="ARBA" id="ARBA00022737"/>
    </source>
</evidence>
<dbReference type="Proteomes" id="UP000011087">
    <property type="component" value="Unassembled WGS sequence"/>
</dbReference>
<feature type="compositionally biased region" description="Low complexity" evidence="7">
    <location>
        <begin position="1230"/>
        <end position="1241"/>
    </location>
</feature>
<feature type="region of interest" description="Disordered" evidence="7">
    <location>
        <begin position="1954"/>
        <end position="1975"/>
    </location>
</feature>
<dbReference type="GO" id="GO:0061863">
    <property type="term" value="F:microtubule plus end polymerase"/>
    <property type="evidence" value="ECO:0007669"/>
    <property type="project" value="InterPro"/>
</dbReference>
<evidence type="ECO:0000259" key="8">
    <source>
        <dbReference type="SMART" id="SM01349"/>
    </source>
</evidence>
<feature type="region of interest" description="Disordered" evidence="7">
    <location>
        <begin position="1227"/>
        <end position="1254"/>
    </location>
</feature>
<keyword evidence="3" id="KW-0677">Repeat</keyword>
<organism evidence="9">
    <name type="scientific">Guillardia theta (strain CCMP2712)</name>
    <name type="common">Cryptophyte</name>
    <dbReference type="NCBI Taxonomy" id="905079"/>
    <lineage>
        <taxon>Eukaryota</taxon>
        <taxon>Cryptophyceae</taxon>
        <taxon>Pyrenomonadales</taxon>
        <taxon>Geminigeraceae</taxon>
        <taxon>Guillardia</taxon>
    </lineage>
</organism>
<comment type="subcellular location">
    <subcellularLocation>
        <location evidence="1">Cytoplasm</location>
        <location evidence="1">Cytoskeleton</location>
    </subcellularLocation>
</comment>
<name>L1JSX1_GUITC</name>
<dbReference type="Pfam" id="PF24987">
    <property type="entry name" value="HEAT_EF3_N"/>
    <property type="match status" value="1"/>
</dbReference>
<feature type="domain" description="TOG" evidence="8">
    <location>
        <begin position="1275"/>
        <end position="1517"/>
    </location>
</feature>
<evidence type="ECO:0000313" key="10">
    <source>
        <dbReference type="EnsemblProtists" id="EKX51183"/>
    </source>
</evidence>
<evidence type="ECO:0000256" key="6">
    <source>
        <dbReference type="PROSITE-ProRule" id="PRU00103"/>
    </source>
</evidence>
<dbReference type="SUPFAM" id="SSF48371">
    <property type="entry name" value="ARM repeat"/>
    <property type="match status" value="3"/>
</dbReference>
<feature type="compositionally biased region" description="Low complexity" evidence="7">
    <location>
        <begin position="1135"/>
        <end position="1145"/>
    </location>
</feature>
<feature type="compositionally biased region" description="Basic and acidic residues" evidence="7">
    <location>
        <begin position="1189"/>
        <end position="1199"/>
    </location>
</feature>
<feature type="repeat" description="HEAT" evidence="6">
    <location>
        <begin position="1052"/>
        <end position="1089"/>
    </location>
</feature>
<feature type="domain" description="TOG" evidence="8">
    <location>
        <begin position="620"/>
        <end position="852"/>
    </location>
</feature>
<feature type="region of interest" description="Disordered" evidence="7">
    <location>
        <begin position="1109"/>
        <end position="1215"/>
    </location>
</feature>
<dbReference type="KEGG" id="gtt:GUITHDRAFT_103099"/>
<dbReference type="GO" id="GO:0007051">
    <property type="term" value="P:spindle organization"/>
    <property type="evidence" value="ECO:0007669"/>
    <property type="project" value="InterPro"/>
</dbReference>
<feature type="domain" description="TOG" evidence="8">
    <location>
        <begin position="288"/>
        <end position="523"/>
    </location>
</feature>
<feature type="compositionally biased region" description="Acidic residues" evidence="7">
    <location>
        <begin position="1960"/>
        <end position="1970"/>
    </location>
</feature>
<evidence type="ECO:0000256" key="1">
    <source>
        <dbReference type="ARBA" id="ARBA00004245"/>
    </source>
</evidence>
<dbReference type="OrthoDB" id="205662at2759"/>
<dbReference type="Pfam" id="PF12348">
    <property type="entry name" value="CLASP_N"/>
    <property type="match status" value="1"/>
</dbReference>
<gene>
    <name evidence="9" type="ORF">GUITHDRAFT_103099</name>
</gene>
<dbReference type="EnsemblProtists" id="EKX51183">
    <property type="protein sequence ID" value="EKX51183"/>
    <property type="gene ID" value="GUITHDRAFT_103099"/>
</dbReference>
<comment type="similarity">
    <text evidence="5">Belongs to the TOG/XMAP215 family.</text>
</comment>
<dbReference type="eggNOG" id="KOG1820">
    <property type="taxonomic scope" value="Eukaryota"/>
</dbReference>
<sequence>MLGPGKFSDFDDTAGGDGENGQGQADLDMGALESKFASKNWKDRSDCLVAVAAKVRSGFKGCKEEEVMRYVLEGVDDSNVIVQEKGIEAAVCFIENASEHSMKEISPQLSARLVYKGLVQAKCRGKAQRALLQMCKLHSNVVVTELMAAASSKQPKIAAAAVESLRIYLQSEGLPTFDKALLKEIISLSVQLFDSTVTSVRAEALPIALSIFKVFGSSLREKYQNLRPAQQKEIDDALAQMEKSSVEIKENEDPADTTGRDQNLGQGSDVKAMEDQPVQTLPELDLWEISDPVNVLKQIPEDWCQQVTSEPKWQIRLEKLNTLMELSKVPRIAPGDYGEIVKTLLKLFNDSMVLVVSTAATCISNLAGGLRKSFSPYARLCIGPLLDHFRDKDRRVTEALHAAFLSLYPSSLCADDVLDEISKVLEPKISIKAKIEAVKLLQVLVERRKADDLSLWVKHLVEVIGKATNDNASEVRDAAKASMSCLASAAAVENLHIPMEILDEKLRARLESRQNEETAESSTSQRTKSVPSSPARNSPSVKTRSKPRLLTLEDDAGNPKEVIGRAKSSPKLSPAKGHGREATKVEATPLGSKARESSNAVKKAKDTASSTSVTALKDEELESFAKEAINTKYPNMLERLETGAWKDKLEALTELENVTKIEEFMGQENIAQALLRLLTAMFIDRKETNMQVLAKVFQIAADLFLKRSLQSMNLIESYIPVLVDKFSDAKQVVTDCLLNFGEAINPKQVLDAVIDQVSQHKNPKVHSEALAFCQVYCLEFGFSVLDPKMLLGFIKNMLTSPNPTVKKSSIEILKTMRIHLGSDIRNFLTDVKPALLTVIDEAFSSIPELQEAPMSTTAAPRRVCKASGKEKELLTDDASFKATPLATIVHKSLEGLSNSNWKDRHSSLIAIEDALKKAKPLGHQGPYVDVNGGEFWTQLKARLRDSNKNIVMLSISLLSQLTEAIGPNMEKVNKIVLPSLFPLIGDNKKVVRDAVLECMKTLSKNLSPDIIVRHAHFALSVEAPAGREDATRWMADFLQNMDKKTDLDLSSLLPPIIDSLQHRNAEIRAAAERCLVPIISLNGTETLEKIIRDQKPALAETLQAVCSRAAQEANEEGSSSHAAGHHLQDRPPHRSSPSSPDPQDSNGRVLSAHRPPSPQLSSSMRSPIQDRRDGNVRSSLLSRNISSAKFREKDSETRNSRKSLSLSRPSTATSMVRKSILKPDAMENISSSQGSAASAPSNLNQRIFRRTNQKDLREKRHGKFKWILDNAKEVESLVQAMSEQMFQCIDSEIHSKLFSKEFKKQVEGMRIMGNSFQIEAEEVIDNLDMILKFCSLRLVGKGNNTIVVLAVLDLLRNLFDFLTKENYCLSDYEAQMCLPCLMEEVGANNENVRKQIREALLILVALYPASKFFNLLLDTLLHTRNQRAKAECLSVACYMVQEKGLDEVTSNPGKVISTIGTFVSERDASVRNSAIEFIIAVYSMIGEKVWKHLSKLEIKDKDLIDTKLNKMKLCRGSMKEPSPSNYPHERLPRHESDSESPLTVKEHGFAVRSSMEMKSHSLHGDKNVSVHKPMVDLISVDPFKPSRSAHGERRFESAEKSLFCDQNMHNMICSLIDDIRASSTAREQAAAVLQLCDIIDSIKTRGDADEVLAHVDIIVDTLITLVGESIATGGTWDDTDTRKGVTDALRSLHYLLSSVPTAAKTVSDRVLSRLMEELLWTLHDPHLHDDEMMEQVVRSMNELVVDVLHFARPNAVFTILINFLYDQAPLSGLREPTLDFIDGVLRCLLEMTRRISTFLDDMNIDVLLRDIHKFLTAHPPSQYKGKEFRPLRLLKMILNELVKLKGTAIKNHLTLIPVHSNPILCSYLELVFKQQGAKMTKESSESFSRVHSIFDQIVSKDSSVARSGFESLHDYIQENDDFDLDDYMSDRPADFRVHVKRGLAKIHARVESKHGSCCEQQDDSSQDETSMETSAAEEKKHLTCFKGPSATSPLIQKFHQLRSLLANQRFRAAQTVFVPEPAGEASKAEAGEVLGAKSLRPQGPCSILGAAELFNLELMRLHVRLGCLYRSYTDNVVDERSHFRKALECIKSFEVSRGADEIKSYMSLMISETFVREGDLKQAHAFLSAALEHALSSESRDCVSYVALVQSSVHVMQGDIEGARCCIKVAIDKESSSDKTAICCLAAAHIELR</sequence>
<evidence type="ECO:0000256" key="5">
    <source>
        <dbReference type="ARBA" id="ARBA00025722"/>
    </source>
</evidence>
<feature type="region of interest" description="Disordered" evidence="7">
    <location>
        <begin position="1"/>
        <end position="25"/>
    </location>
</feature>
<feature type="compositionally biased region" description="Polar residues" evidence="7">
    <location>
        <begin position="1176"/>
        <end position="1187"/>
    </location>
</feature>
<feature type="region of interest" description="Disordered" evidence="7">
    <location>
        <begin position="1515"/>
        <end position="1542"/>
    </location>
</feature>
<dbReference type="InterPro" id="IPR011989">
    <property type="entry name" value="ARM-like"/>
</dbReference>
<reference evidence="10" key="3">
    <citation type="submission" date="2016-03" db="UniProtKB">
        <authorList>
            <consortium name="EnsemblProtists"/>
        </authorList>
    </citation>
    <scope>IDENTIFICATION</scope>
</reference>
<feature type="domain" description="TOG" evidence="8">
    <location>
        <begin position="17"/>
        <end position="247"/>
    </location>
</feature>
<evidence type="ECO:0000256" key="4">
    <source>
        <dbReference type="ARBA" id="ARBA00023212"/>
    </source>
</evidence>
<evidence type="ECO:0000256" key="2">
    <source>
        <dbReference type="ARBA" id="ARBA00022490"/>
    </source>
</evidence>
<dbReference type="PaxDb" id="55529-EKX51183"/>
<dbReference type="GO" id="GO:0051010">
    <property type="term" value="F:microtubule plus-end binding"/>
    <property type="evidence" value="ECO:0007669"/>
    <property type="project" value="InterPro"/>
</dbReference>
<keyword evidence="11" id="KW-1185">Reference proteome</keyword>
<dbReference type="Pfam" id="PF21041">
    <property type="entry name" value="XMAP215_CLASP_TOG"/>
    <property type="match status" value="3"/>
</dbReference>
<evidence type="ECO:0000313" key="9">
    <source>
        <dbReference type="EMBL" id="EKX51183.1"/>
    </source>
</evidence>
<dbReference type="PROSITE" id="PS50077">
    <property type="entry name" value="HEAT_REPEAT"/>
    <property type="match status" value="2"/>
</dbReference>
<accession>L1JSX1</accession>
<dbReference type="InterPro" id="IPR021133">
    <property type="entry name" value="HEAT_type_2"/>
</dbReference>
<protein>
    <recommendedName>
        <fullName evidence="8">TOG domain-containing protein</fullName>
    </recommendedName>
</protein>
<feature type="compositionally biased region" description="Polar residues" evidence="7">
    <location>
        <begin position="520"/>
        <end position="542"/>
    </location>
</feature>
<dbReference type="GO" id="GO:0046785">
    <property type="term" value="P:microtubule polymerization"/>
    <property type="evidence" value="ECO:0007669"/>
    <property type="project" value="InterPro"/>
</dbReference>
<dbReference type="Gene3D" id="1.25.10.10">
    <property type="entry name" value="Leucine-rich Repeat Variant"/>
    <property type="match status" value="5"/>
</dbReference>
<keyword evidence="4" id="KW-0206">Cytoskeleton</keyword>
<dbReference type="STRING" id="905079.L1JSX1"/>
<dbReference type="OMA" id="NWKERKE"/>
<feature type="region of interest" description="Disordered" evidence="7">
    <location>
        <begin position="245"/>
        <end position="275"/>
    </location>
</feature>
<dbReference type="EMBL" id="JH992976">
    <property type="protein sequence ID" value="EKX51183.1"/>
    <property type="molecule type" value="Genomic_DNA"/>
</dbReference>
<dbReference type="RefSeq" id="XP_005838163.1">
    <property type="nucleotide sequence ID" value="XM_005838106.1"/>
</dbReference>
<feature type="domain" description="TOG" evidence="8">
    <location>
        <begin position="871"/>
        <end position="1115"/>
    </location>
</feature>
<evidence type="ECO:0000256" key="7">
    <source>
        <dbReference type="SAM" id="MobiDB-lite"/>
    </source>
</evidence>
<dbReference type="InterPro" id="IPR016024">
    <property type="entry name" value="ARM-type_fold"/>
</dbReference>
<dbReference type="InterPro" id="IPR034085">
    <property type="entry name" value="TOG"/>
</dbReference>
<feature type="region of interest" description="Disordered" evidence="7">
    <location>
        <begin position="512"/>
        <end position="612"/>
    </location>
</feature>
<dbReference type="InterPro" id="IPR048491">
    <property type="entry name" value="XMAP215_CLASP_TOG"/>
</dbReference>
<dbReference type="HOGENOM" id="CLU_000539_2_1_1"/>
<proteinExistence type="inferred from homology"/>
<keyword evidence="2" id="KW-0963">Cytoplasm</keyword>
<dbReference type="PANTHER" id="PTHR12609">
    <property type="entry name" value="MICROTUBULE ASSOCIATED PROTEIN XMAP215"/>
    <property type="match status" value="1"/>
</dbReference>
<feature type="repeat" description="HEAT" evidence="6">
    <location>
        <begin position="976"/>
        <end position="1014"/>
    </location>
</feature>
<dbReference type="SMART" id="SM01349">
    <property type="entry name" value="TOG"/>
    <property type="match status" value="5"/>
</dbReference>
<dbReference type="GO" id="GO:0005856">
    <property type="term" value="C:cytoskeleton"/>
    <property type="evidence" value="ECO:0007669"/>
    <property type="project" value="UniProtKB-SubCell"/>
</dbReference>
<dbReference type="GO" id="GO:0030951">
    <property type="term" value="P:establishment or maintenance of microtubule cytoskeleton polarity"/>
    <property type="evidence" value="ECO:0007669"/>
    <property type="project" value="InterPro"/>
</dbReference>
<dbReference type="InterPro" id="IPR045110">
    <property type="entry name" value="XMAP215"/>
</dbReference>
<feature type="compositionally biased region" description="Basic and acidic residues" evidence="7">
    <location>
        <begin position="1527"/>
        <end position="1537"/>
    </location>
</feature>
<reference evidence="9 11" key="1">
    <citation type="journal article" date="2012" name="Nature">
        <title>Algal genomes reveal evolutionary mosaicism and the fate of nucleomorphs.</title>
        <authorList>
            <consortium name="DOE Joint Genome Institute"/>
            <person name="Curtis B.A."/>
            <person name="Tanifuji G."/>
            <person name="Burki F."/>
            <person name="Gruber A."/>
            <person name="Irimia M."/>
            <person name="Maruyama S."/>
            <person name="Arias M.C."/>
            <person name="Ball S.G."/>
            <person name="Gile G.H."/>
            <person name="Hirakawa Y."/>
            <person name="Hopkins J.F."/>
            <person name="Kuo A."/>
            <person name="Rensing S.A."/>
            <person name="Schmutz J."/>
            <person name="Symeonidi A."/>
            <person name="Elias M."/>
            <person name="Eveleigh R.J."/>
            <person name="Herman E.K."/>
            <person name="Klute M.J."/>
            <person name="Nakayama T."/>
            <person name="Obornik M."/>
            <person name="Reyes-Prieto A."/>
            <person name="Armbrust E.V."/>
            <person name="Aves S.J."/>
            <person name="Beiko R.G."/>
            <person name="Coutinho P."/>
            <person name="Dacks J.B."/>
            <person name="Durnford D.G."/>
            <person name="Fast N.M."/>
            <person name="Green B.R."/>
            <person name="Grisdale C.J."/>
            <person name="Hempel F."/>
            <person name="Henrissat B."/>
            <person name="Hoppner M.P."/>
            <person name="Ishida K."/>
            <person name="Kim E."/>
            <person name="Koreny L."/>
            <person name="Kroth P.G."/>
            <person name="Liu Y."/>
            <person name="Malik S.B."/>
            <person name="Maier U.G."/>
            <person name="McRose D."/>
            <person name="Mock T."/>
            <person name="Neilson J.A."/>
            <person name="Onodera N.T."/>
            <person name="Poole A.M."/>
            <person name="Pritham E.J."/>
            <person name="Richards T.A."/>
            <person name="Rocap G."/>
            <person name="Roy S.W."/>
            <person name="Sarai C."/>
            <person name="Schaack S."/>
            <person name="Shirato S."/>
            <person name="Slamovits C.H."/>
            <person name="Spencer D.F."/>
            <person name="Suzuki S."/>
            <person name="Worden A.Z."/>
            <person name="Zauner S."/>
            <person name="Barry K."/>
            <person name="Bell C."/>
            <person name="Bharti A.K."/>
            <person name="Crow J.A."/>
            <person name="Grimwood J."/>
            <person name="Kramer R."/>
            <person name="Lindquist E."/>
            <person name="Lucas S."/>
            <person name="Salamov A."/>
            <person name="McFadden G.I."/>
            <person name="Lane C.E."/>
            <person name="Keeling P.J."/>
            <person name="Gray M.W."/>
            <person name="Grigoriev I.V."/>
            <person name="Archibald J.M."/>
        </authorList>
    </citation>
    <scope>NUCLEOTIDE SEQUENCE</scope>
    <source>
        <strain evidence="9 11">CCMP2712</strain>
    </source>
</reference>
<feature type="compositionally biased region" description="Polar residues" evidence="7">
    <location>
        <begin position="1202"/>
        <end position="1215"/>
    </location>
</feature>
<evidence type="ECO:0000313" key="11">
    <source>
        <dbReference type="Proteomes" id="UP000011087"/>
    </source>
</evidence>
<dbReference type="GeneID" id="17307815"/>
<dbReference type="InterPro" id="IPR024395">
    <property type="entry name" value="CLASP_N_dom"/>
</dbReference>